<dbReference type="EMBL" id="KZ819965">
    <property type="protein sequence ID" value="PWN50138.1"/>
    <property type="molecule type" value="Genomic_DNA"/>
</dbReference>
<keyword evidence="2" id="KW-1185">Reference proteome</keyword>
<reference evidence="1 2" key="1">
    <citation type="journal article" date="2018" name="Mol. Biol. Evol.">
        <title>Broad Genomic Sampling Reveals a Smut Pathogenic Ancestry of the Fungal Clade Ustilaginomycotina.</title>
        <authorList>
            <person name="Kijpornyongpan T."/>
            <person name="Mondo S.J."/>
            <person name="Barry K."/>
            <person name="Sandor L."/>
            <person name="Lee J."/>
            <person name="Lipzen A."/>
            <person name="Pangilinan J."/>
            <person name="LaButti K."/>
            <person name="Hainaut M."/>
            <person name="Henrissat B."/>
            <person name="Grigoriev I.V."/>
            <person name="Spatafora J.W."/>
            <person name="Aime M.C."/>
        </authorList>
    </citation>
    <scope>NUCLEOTIDE SEQUENCE [LARGE SCALE GENOMIC DNA]</scope>
    <source>
        <strain evidence="1 2">SA 807</strain>
    </source>
</reference>
<accession>A0ACD0NW92</accession>
<protein>
    <submittedName>
        <fullName evidence="1">Uncharacterized protein</fullName>
    </submittedName>
</protein>
<evidence type="ECO:0000313" key="1">
    <source>
        <dbReference type="EMBL" id="PWN50138.1"/>
    </source>
</evidence>
<proteinExistence type="predicted"/>
<dbReference type="Proteomes" id="UP000245626">
    <property type="component" value="Unassembled WGS sequence"/>
</dbReference>
<evidence type="ECO:0000313" key="2">
    <source>
        <dbReference type="Proteomes" id="UP000245626"/>
    </source>
</evidence>
<name>A0ACD0NW92_9BASI</name>
<gene>
    <name evidence="1" type="ORF">IE53DRAFT_379999</name>
</gene>
<sequence>MSASKDPTNDKDKSTGVGKDSSHQKESDKAHSESLIDFTSFPSEALHSYISHYNLAPSYPPPSASAPAKSSRQNDKKSSSSNATTSSSSRLRARSPQNESVPSIGASSSSNPAPSTTTGKKRNADAAGLDSKGHAKDNGPEEDPPCPPHFFDAAAAKNHLSAVASKHFASLPAPKEGEVVVGFLYRCKVKGQARPSRYENLGNGQLETDRVTKTNTPRISGLREAGIGDIHSNTLVTDLGPDKRYSGYVDDT</sequence>
<organism evidence="1 2">
    <name type="scientific">Violaceomyces palustris</name>
    <dbReference type="NCBI Taxonomy" id="1673888"/>
    <lineage>
        <taxon>Eukaryota</taxon>
        <taxon>Fungi</taxon>
        <taxon>Dikarya</taxon>
        <taxon>Basidiomycota</taxon>
        <taxon>Ustilaginomycotina</taxon>
        <taxon>Ustilaginomycetes</taxon>
        <taxon>Violaceomycetales</taxon>
        <taxon>Violaceomycetaceae</taxon>
        <taxon>Violaceomyces</taxon>
    </lineage>
</organism>